<accession>A0AAD7WTJ4</accession>
<protein>
    <submittedName>
        <fullName evidence="1">Uncharacterized protein</fullName>
    </submittedName>
</protein>
<dbReference type="AlphaFoldDB" id="A0AAD7WTJ4"/>
<comment type="caution">
    <text evidence="1">The sequence shown here is derived from an EMBL/GenBank/DDBJ whole genome shotgun (WGS) entry which is preliminary data.</text>
</comment>
<name>A0AAD7WTJ4_9TELE</name>
<sequence>MEVSVQGSNKIQGGCIVFSENVSDGQDIIVDITVEGPTACHTKTGGAVGHFHGVEGLLWWCSDVGVVRFECHHHITRGHPLLKMCKVHKRATQ</sequence>
<evidence type="ECO:0000313" key="1">
    <source>
        <dbReference type="EMBL" id="KAJ8408941.1"/>
    </source>
</evidence>
<organism evidence="1 2">
    <name type="scientific">Aldrovandia affinis</name>
    <dbReference type="NCBI Taxonomy" id="143900"/>
    <lineage>
        <taxon>Eukaryota</taxon>
        <taxon>Metazoa</taxon>
        <taxon>Chordata</taxon>
        <taxon>Craniata</taxon>
        <taxon>Vertebrata</taxon>
        <taxon>Euteleostomi</taxon>
        <taxon>Actinopterygii</taxon>
        <taxon>Neopterygii</taxon>
        <taxon>Teleostei</taxon>
        <taxon>Notacanthiformes</taxon>
        <taxon>Halosauridae</taxon>
        <taxon>Aldrovandia</taxon>
    </lineage>
</organism>
<gene>
    <name evidence="1" type="ORF">AAFF_G00247590</name>
</gene>
<evidence type="ECO:0000313" key="2">
    <source>
        <dbReference type="Proteomes" id="UP001221898"/>
    </source>
</evidence>
<dbReference type="Proteomes" id="UP001221898">
    <property type="component" value="Unassembled WGS sequence"/>
</dbReference>
<dbReference type="EMBL" id="JAINUG010000033">
    <property type="protein sequence ID" value="KAJ8408941.1"/>
    <property type="molecule type" value="Genomic_DNA"/>
</dbReference>
<reference evidence="1" key="1">
    <citation type="journal article" date="2023" name="Science">
        <title>Genome structures resolve the early diversification of teleost fishes.</title>
        <authorList>
            <person name="Parey E."/>
            <person name="Louis A."/>
            <person name="Montfort J."/>
            <person name="Bouchez O."/>
            <person name="Roques C."/>
            <person name="Iampietro C."/>
            <person name="Lluch J."/>
            <person name="Castinel A."/>
            <person name="Donnadieu C."/>
            <person name="Desvignes T."/>
            <person name="Floi Bucao C."/>
            <person name="Jouanno E."/>
            <person name="Wen M."/>
            <person name="Mejri S."/>
            <person name="Dirks R."/>
            <person name="Jansen H."/>
            <person name="Henkel C."/>
            <person name="Chen W.J."/>
            <person name="Zahm M."/>
            <person name="Cabau C."/>
            <person name="Klopp C."/>
            <person name="Thompson A.W."/>
            <person name="Robinson-Rechavi M."/>
            <person name="Braasch I."/>
            <person name="Lecointre G."/>
            <person name="Bobe J."/>
            <person name="Postlethwait J.H."/>
            <person name="Berthelot C."/>
            <person name="Roest Crollius H."/>
            <person name="Guiguen Y."/>
        </authorList>
    </citation>
    <scope>NUCLEOTIDE SEQUENCE</scope>
    <source>
        <strain evidence="1">NC1722</strain>
    </source>
</reference>
<proteinExistence type="predicted"/>
<keyword evidence="2" id="KW-1185">Reference proteome</keyword>